<dbReference type="Bgee" id="ENSLOCG00000002200">
    <property type="expression patterns" value="Expressed in muscle tissue and 13 other cell types or tissues"/>
</dbReference>
<reference evidence="5" key="2">
    <citation type="submission" date="2025-08" db="UniProtKB">
        <authorList>
            <consortium name="Ensembl"/>
        </authorList>
    </citation>
    <scope>IDENTIFICATION</scope>
</reference>
<dbReference type="EMBL" id="AHAT01009451">
    <property type="status" value="NOT_ANNOTATED_CDS"/>
    <property type="molecule type" value="Genomic_DNA"/>
</dbReference>
<dbReference type="HOGENOM" id="CLU_072232_0_0_1"/>
<keyword evidence="2 3" id="KW-0175">Coiled coil</keyword>
<dbReference type="FunCoup" id="W5M2F1">
    <property type="interactions" value="74"/>
</dbReference>
<dbReference type="Proteomes" id="UP000018468">
    <property type="component" value="Linkage group LG6"/>
</dbReference>
<organism evidence="5 6">
    <name type="scientific">Lepisosteus oculatus</name>
    <name type="common">Spotted gar</name>
    <dbReference type="NCBI Taxonomy" id="7918"/>
    <lineage>
        <taxon>Eukaryota</taxon>
        <taxon>Metazoa</taxon>
        <taxon>Chordata</taxon>
        <taxon>Craniata</taxon>
        <taxon>Vertebrata</taxon>
        <taxon>Euteleostomi</taxon>
        <taxon>Actinopterygii</taxon>
        <taxon>Neopterygii</taxon>
        <taxon>Holostei</taxon>
        <taxon>Semionotiformes</taxon>
        <taxon>Lepisosteidae</taxon>
        <taxon>Lepisosteus</taxon>
    </lineage>
</organism>
<reference evidence="5" key="3">
    <citation type="submission" date="2025-09" db="UniProtKB">
        <authorList>
            <consortium name="Ensembl"/>
        </authorList>
    </citation>
    <scope>IDENTIFICATION</scope>
</reference>
<reference evidence="6" key="1">
    <citation type="submission" date="2011-12" db="EMBL/GenBank/DDBJ databases">
        <title>The Draft Genome of Lepisosteus oculatus.</title>
        <authorList>
            <consortium name="The Broad Institute Genome Assembly &amp; Analysis Group"/>
            <consortium name="Computational R&amp;D Group"/>
            <consortium name="and Sequencing Platform"/>
            <person name="Di Palma F."/>
            <person name="Alfoldi J."/>
            <person name="Johnson J."/>
            <person name="Berlin A."/>
            <person name="Gnerre S."/>
            <person name="Jaffe D."/>
            <person name="MacCallum I."/>
            <person name="Young S."/>
            <person name="Walker B.J."/>
            <person name="Lander E.S."/>
            <person name="Lindblad-Toh K."/>
        </authorList>
    </citation>
    <scope>NUCLEOTIDE SEQUENCE [LARGE SCALE GENOMIC DNA]</scope>
</reference>
<feature type="domain" description="IF rod" evidence="4">
    <location>
        <begin position="3"/>
        <end position="289"/>
    </location>
</feature>
<sequence>MAQLWARFQECIEAAGQLEARRDGLVRELAELQEPMLQAVWGLREELLAAHQQKARAEVECQSLREDTRLVKRRLFAAARACVQCQYTLEKQRHDVAQLSVSQEELRARLLQLSQELPQLEAAHQDQLAALRDKRSSSGRARDHCDLSECRRASLDLERYLKDERRSLEGFYEPQLLALLKRQQASAEALRRTREQAAGLRQRLWPLQEEVQRLIMQRTSLEERIALMRSRRSEDVLQYRETMEILEDSIRELKTEVHLQKQRNEAIESLRNSLSKELADYKDHIEGCAELLTKKPDET</sequence>
<dbReference type="PANTHER" id="PTHR47147:SF1">
    <property type="entry name" value="SYNCOILIN"/>
    <property type="match status" value="1"/>
</dbReference>
<feature type="coiled-coil region" evidence="3">
    <location>
        <begin position="96"/>
        <end position="123"/>
    </location>
</feature>
<feature type="coiled-coil region" evidence="3">
    <location>
        <begin position="236"/>
        <end position="284"/>
    </location>
</feature>
<evidence type="ECO:0000256" key="2">
    <source>
        <dbReference type="ARBA" id="ARBA00023054"/>
    </source>
</evidence>
<evidence type="ECO:0000256" key="1">
    <source>
        <dbReference type="ARBA" id="ARBA00022754"/>
    </source>
</evidence>
<dbReference type="InterPro" id="IPR027702">
    <property type="entry name" value="Syncoilin"/>
</dbReference>
<name>W5M2F1_LEPOC</name>
<keyword evidence="6" id="KW-1185">Reference proteome</keyword>
<dbReference type="eggNOG" id="ENOG502RKZJ">
    <property type="taxonomic scope" value="Eukaryota"/>
</dbReference>
<dbReference type="Ensembl" id="ENSLOCT00000002565.1">
    <property type="protein sequence ID" value="ENSLOCP00000002559.1"/>
    <property type="gene ID" value="ENSLOCG00000002200.1"/>
</dbReference>
<dbReference type="PANTHER" id="PTHR47147">
    <property type="entry name" value="SYNCOILIN"/>
    <property type="match status" value="1"/>
</dbReference>
<accession>W5M2F1</accession>
<proteinExistence type="predicted"/>
<dbReference type="Pfam" id="PF00038">
    <property type="entry name" value="Filament"/>
    <property type="match status" value="1"/>
</dbReference>
<dbReference type="STRING" id="7918.ENSLOCP00000002559"/>
<protein>
    <submittedName>
        <fullName evidence="5">Syncoilin, intermediate filament protein</fullName>
    </submittedName>
</protein>
<evidence type="ECO:0000256" key="3">
    <source>
        <dbReference type="SAM" id="Coils"/>
    </source>
</evidence>
<evidence type="ECO:0000259" key="4">
    <source>
        <dbReference type="SMART" id="SM01391"/>
    </source>
</evidence>
<evidence type="ECO:0000313" key="6">
    <source>
        <dbReference type="Proteomes" id="UP000018468"/>
    </source>
</evidence>
<dbReference type="SMART" id="SM01391">
    <property type="entry name" value="Filament"/>
    <property type="match status" value="1"/>
</dbReference>
<dbReference type="AlphaFoldDB" id="W5M2F1"/>
<dbReference type="GO" id="GO:0005882">
    <property type="term" value="C:intermediate filament"/>
    <property type="evidence" value="ECO:0007669"/>
    <property type="project" value="UniProtKB-KW"/>
</dbReference>
<dbReference type="OMA" id="GGMETKS"/>
<dbReference type="InParanoid" id="W5M2F1"/>
<dbReference type="InterPro" id="IPR039008">
    <property type="entry name" value="IF_rod_dom"/>
</dbReference>
<dbReference type="GeneTree" id="ENSGT00390000018108"/>
<keyword evidence="1" id="KW-0403">Intermediate filament</keyword>
<evidence type="ECO:0000313" key="5">
    <source>
        <dbReference type="Ensembl" id="ENSLOCP00000002559.1"/>
    </source>
</evidence>